<dbReference type="InterPro" id="IPR013780">
    <property type="entry name" value="Glyco_hydro_b"/>
</dbReference>
<sequence length="479" mass="55421">MLSYPIYPTYPTPYWAFESVVYEIFPDRFAIGKGKSIKDKAHLYKDGILKDWDEPPVSTGDGKQNKWFYGGDLWGIAEKVGYLKELAINAVYLTPIFKSPSNHKYDAVDYFKVDSQFGGMNAFKSLLKSLKSNNIRLILDGVFNHVSSQHPWFLKAKRWMRDYVSRFSIYEDGHRGWWGIRSLPEFHLEENVVREYIASVVEHYLKLGIDGWRLDCGQDLGPVNNAFITSIVKSVSVDKYVVSELWTYPDRWDMVDGIMNYNLREVVFSYLNGELKEPGNALEGVFKSTRNIYGCWNMLDSHDTERLANSIPDKALRKLAIVLQFTFPGVPVVYYGTEIGLDGGKDPECRKTMVWDRSKWDLDMFEFYKKLIALRKSEIAFKVGSFEVLNNEPLVFLRKAPYVLDDVIVAVNPGEERKVAVSVKDGRLLDRTVFVDLFTQEQFKLTSGVLRFEIAEKSFRILKPLNEIVKGYNQYKRIY</sequence>
<dbReference type="Pfam" id="PF16657">
    <property type="entry name" value="Malt_amylase_C"/>
    <property type="match status" value="1"/>
</dbReference>
<accession>A7HKL0</accession>
<reference evidence="4 5" key="2">
    <citation type="journal article" date="2009" name="Proc. Natl. Acad. Sci. U.S.A.">
        <title>On the chimeric nature, thermophilic origin, and phylogenetic placement of the Thermotogales.</title>
        <authorList>
            <person name="Zhaxybayeva O."/>
            <person name="Swithers K.S."/>
            <person name="Lapierre P."/>
            <person name="Fournier G.P."/>
            <person name="Bickhart D.M."/>
            <person name="DeBoy R.T."/>
            <person name="Nelson K.E."/>
            <person name="Nesbo C.L."/>
            <person name="Doolittle W.F."/>
            <person name="Gogarten J.P."/>
            <person name="Noll K.M."/>
        </authorList>
    </citation>
    <scope>NUCLEOTIDE SEQUENCE [LARGE SCALE GENOMIC DNA]</scope>
    <source>
        <strain evidence="5">ATCC 35602 / DSM 5306 / Rt17-B1</strain>
    </source>
</reference>
<dbReference type="GO" id="GO:0016798">
    <property type="term" value="F:hydrolase activity, acting on glycosyl bonds"/>
    <property type="evidence" value="ECO:0007669"/>
    <property type="project" value="UniProtKB-KW"/>
</dbReference>
<dbReference type="EMBL" id="CP000771">
    <property type="protein sequence ID" value="ABS60443.1"/>
    <property type="molecule type" value="Genomic_DNA"/>
</dbReference>
<dbReference type="Pfam" id="PF00128">
    <property type="entry name" value="Alpha-amylase"/>
    <property type="match status" value="1"/>
</dbReference>
<dbReference type="RefSeq" id="WP_011993762.1">
    <property type="nucleotide sequence ID" value="NC_009718.1"/>
</dbReference>
<keyword evidence="5" id="KW-1185">Reference proteome</keyword>
<dbReference type="InterPro" id="IPR045857">
    <property type="entry name" value="O16G_dom_2"/>
</dbReference>
<dbReference type="SMART" id="SM00642">
    <property type="entry name" value="Aamy"/>
    <property type="match status" value="1"/>
</dbReference>
<evidence type="ECO:0000259" key="3">
    <source>
        <dbReference type="SMART" id="SM00642"/>
    </source>
</evidence>
<dbReference type="SUPFAM" id="SSF51445">
    <property type="entry name" value="(Trans)glycosidases"/>
    <property type="match status" value="1"/>
</dbReference>
<dbReference type="InterPro" id="IPR017853">
    <property type="entry name" value="GH"/>
</dbReference>
<dbReference type="KEGG" id="fno:Fnod_0586"/>
<dbReference type="AlphaFoldDB" id="A7HKL0"/>
<protein>
    <submittedName>
        <fullName evidence="4">Alpha amylase catalytic region</fullName>
    </submittedName>
</protein>
<dbReference type="NCBIfam" id="NF041090">
    <property type="entry name" value="Cyc-maltodext_AglB"/>
    <property type="match status" value="1"/>
</dbReference>
<dbReference type="Gene3D" id="2.60.40.1180">
    <property type="entry name" value="Golgi alpha-mannosidase II"/>
    <property type="match status" value="1"/>
</dbReference>
<keyword evidence="1" id="KW-0378">Hydrolase</keyword>
<feature type="domain" description="Glycosyl hydrolase family 13 catalytic" evidence="3">
    <location>
        <begin position="23"/>
        <end position="375"/>
    </location>
</feature>
<evidence type="ECO:0000313" key="4">
    <source>
        <dbReference type="EMBL" id="ABS60443.1"/>
    </source>
</evidence>
<proteinExistence type="predicted"/>
<dbReference type="PANTHER" id="PTHR10357:SF210">
    <property type="entry name" value="MALTODEXTRIN GLUCOSIDASE"/>
    <property type="match status" value="1"/>
</dbReference>
<dbReference type="Gene3D" id="3.90.400.10">
    <property type="entry name" value="Oligo-1,6-glucosidase, Domain 2"/>
    <property type="match status" value="1"/>
</dbReference>
<dbReference type="InterPro" id="IPR053506">
    <property type="entry name" value="Cyclomaltodextrinase"/>
</dbReference>
<keyword evidence="2" id="KW-0326">Glycosidase</keyword>
<gene>
    <name evidence="4" type="ordered locus">Fnod_0586</name>
</gene>
<name>A7HKL0_FERNB</name>
<dbReference type="GO" id="GO:0005975">
    <property type="term" value="P:carbohydrate metabolic process"/>
    <property type="evidence" value="ECO:0007669"/>
    <property type="project" value="InterPro"/>
</dbReference>
<dbReference type="PANTHER" id="PTHR10357">
    <property type="entry name" value="ALPHA-AMYLASE FAMILY MEMBER"/>
    <property type="match status" value="1"/>
</dbReference>
<dbReference type="CAZy" id="GH13">
    <property type="family name" value="Glycoside Hydrolase Family 13"/>
</dbReference>
<dbReference type="Gene3D" id="3.20.20.80">
    <property type="entry name" value="Glycosidases"/>
    <property type="match status" value="1"/>
</dbReference>
<dbReference type="eggNOG" id="COG0366">
    <property type="taxonomic scope" value="Bacteria"/>
</dbReference>
<reference evidence="4 5" key="1">
    <citation type="submission" date="2007-07" db="EMBL/GenBank/DDBJ databases">
        <title>Complete sequence of Fervidobacterium nodosum Rt17-B1.</title>
        <authorList>
            <consortium name="US DOE Joint Genome Institute"/>
            <person name="Copeland A."/>
            <person name="Lucas S."/>
            <person name="Lapidus A."/>
            <person name="Barry K."/>
            <person name="Glavina del Rio T."/>
            <person name="Dalin E."/>
            <person name="Tice H."/>
            <person name="Pitluck S."/>
            <person name="Saunders E."/>
            <person name="Brettin T."/>
            <person name="Bruce D."/>
            <person name="Detter J.C."/>
            <person name="Han C."/>
            <person name="Schmutz J."/>
            <person name="Larimer F."/>
            <person name="Land M."/>
            <person name="Hauser L."/>
            <person name="Kyrpides N."/>
            <person name="Mikhailova N."/>
            <person name="Nelson K."/>
            <person name="Gogarten J.P."/>
            <person name="Noll K."/>
            <person name="Richardson P."/>
        </authorList>
    </citation>
    <scope>NUCLEOTIDE SEQUENCE [LARGE SCALE GENOMIC DNA]</scope>
    <source>
        <strain evidence="5">ATCC 35602 / DSM 5306 / Rt17-B1</strain>
    </source>
</reference>
<dbReference type="InterPro" id="IPR006047">
    <property type="entry name" value="GH13_cat_dom"/>
</dbReference>
<dbReference type="InterPro" id="IPR032091">
    <property type="entry name" value="Malt_amylase-like_C"/>
</dbReference>
<evidence type="ECO:0000256" key="2">
    <source>
        <dbReference type="ARBA" id="ARBA00023295"/>
    </source>
</evidence>
<evidence type="ECO:0000256" key="1">
    <source>
        <dbReference type="ARBA" id="ARBA00022801"/>
    </source>
</evidence>
<dbReference type="CDD" id="cd11338">
    <property type="entry name" value="AmyAc_CMD"/>
    <property type="match status" value="1"/>
</dbReference>
<dbReference type="HOGENOM" id="CLU_006462_6_4_0"/>
<dbReference type="STRING" id="381764.Fnod_0586"/>
<organism evidence="4 5">
    <name type="scientific">Fervidobacterium nodosum (strain ATCC 35602 / DSM 5306 / Rt17-B1)</name>
    <dbReference type="NCBI Taxonomy" id="381764"/>
    <lineage>
        <taxon>Bacteria</taxon>
        <taxon>Thermotogati</taxon>
        <taxon>Thermotogota</taxon>
        <taxon>Thermotogae</taxon>
        <taxon>Thermotogales</taxon>
        <taxon>Fervidobacteriaceae</taxon>
        <taxon>Fervidobacterium</taxon>
    </lineage>
</organism>
<dbReference type="Proteomes" id="UP000002415">
    <property type="component" value="Chromosome"/>
</dbReference>
<evidence type="ECO:0000313" key="5">
    <source>
        <dbReference type="Proteomes" id="UP000002415"/>
    </source>
</evidence>